<dbReference type="EMBL" id="MF768985">
    <property type="protein sequence ID" value="ATU84071.1"/>
    <property type="molecule type" value="Genomic_DNA"/>
</dbReference>
<name>K7WJV3_9VIRU</name>
<dbReference type="Proteomes" id="UP000267516">
    <property type="component" value="Segment"/>
</dbReference>
<accession>K7WJV3</accession>
<sequence length="66" mass="7998">MELPLLFNFKLGHIFFIKFLRRRDVYPLPILIDGAIIHKDSDIRTCHFLYNTLQIFITWRGLENYT</sequence>
<proteinExistence type="predicted"/>
<dbReference type="EMBL" id="JX515788">
    <property type="protein sequence ID" value="AFX59610.1"/>
    <property type="molecule type" value="Genomic_DNA"/>
</dbReference>
<evidence type="ECO:0000313" key="3">
    <source>
        <dbReference type="Proteomes" id="UP000277283"/>
    </source>
</evidence>
<gene>
    <name evidence="1" type="ORF">wssv_02330</name>
</gene>
<protein>
    <submittedName>
        <fullName evidence="2">ORF275</fullName>
    </submittedName>
    <submittedName>
        <fullName evidence="1">Wsv233</fullName>
    </submittedName>
</protein>
<organism evidence="1 3">
    <name type="scientific">White spot syndrome virus</name>
    <dbReference type="NCBI Taxonomy" id="342409"/>
    <lineage>
        <taxon>Viruses</taxon>
        <taxon>Viruses incertae sedis</taxon>
        <taxon>Naldaviricetes</taxon>
        <taxon>Nimaviridae</taxon>
        <taxon>Whispovirus</taxon>
    </lineage>
</organism>
<evidence type="ECO:0000313" key="1">
    <source>
        <dbReference type="EMBL" id="AFX59610.1"/>
    </source>
</evidence>
<reference evidence="2" key="3">
    <citation type="journal article" date="2018" name="Aquaculture">
        <title>Complete genome sequence of a white spot syndrome virus associated with a disease incursion in Australia.</title>
        <authorList>
            <person name="Oakey J."/>
            <person name="Smith C.S."/>
        </authorList>
    </citation>
    <scope>NUCLEOTIDE SEQUENCE [LARGE SCALE GENOMIC DNA]</scope>
    <source>
        <strain evidence="2">WSSV-AU</strain>
    </source>
</reference>
<reference evidence="1" key="1">
    <citation type="submission" date="2012-08" db="EMBL/GenBank/DDBJ databases">
        <title>Cassytha pubescens and C. glabella (Lauraceae) are not disjunctly distributed between Australia and the Ryukyu Archipelago of Japan - evidence from morphological and molecular data.</title>
        <authorList>
            <person name="Kokubugata G."/>
            <person name="Nakamura K."/>
            <person name="Forster P.I."/>
            <person name="Wilson G.W."/>
            <person name="Holland A.E."/>
            <person name="Hirayama Y."/>
            <person name="Yokota M."/>
        </authorList>
    </citation>
    <scope>NUCLEOTIDE SEQUENCE</scope>
    <source>
        <strain evidence="1">K-LV1</strain>
    </source>
</reference>
<dbReference type="Proteomes" id="UP000277283">
    <property type="component" value="Segment"/>
</dbReference>
<reference evidence="3" key="2">
    <citation type="submission" date="2012-08" db="EMBL/GenBank/DDBJ databases">
        <authorList>
            <person name="Choi T.-J."/>
        </authorList>
    </citation>
    <scope>NUCLEOTIDE SEQUENCE [LARGE SCALE GENOMIC DNA]</scope>
    <source>
        <strain evidence="3">K-LV1</strain>
    </source>
</reference>
<evidence type="ECO:0000313" key="2">
    <source>
        <dbReference type="EMBL" id="ATU84071.1"/>
    </source>
</evidence>